<evidence type="ECO:0000313" key="6">
    <source>
        <dbReference type="EMBL" id="KAA8888553.1"/>
    </source>
</evidence>
<dbReference type="GO" id="GO:0003677">
    <property type="term" value="F:DNA binding"/>
    <property type="evidence" value="ECO:0007669"/>
    <property type="project" value="UniProtKB-UniRule"/>
</dbReference>
<dbReference type="Proteomes" id="UP000323876">
    <property type="component" value="Unassembled WGS sequence"/>
</dbReference>
<dbReference type="AlphaFoldDB" id="A0A5N0EHU5"/>
<dbReference type="Pfam" id="PF13305">
    <property type="entry name" value="TetR_C_33"/>
    <property type="match status" value="1"/>
</dbReference>
<protein>
    <submittedName>
        <fullName evidence="6">TetR/AcrR family transcriptional regulator</fullName>
    </submittedName>
</protein>
<reference evidence="6 7" key="1">
    <citation type="submission" date="2019-09" db="EMBL/GenBank/DDBJ databases">
        <authorList>
            <person name="Wang X."/>
        </authorList>
    </citation>
    <scope>NUCLEOTIDE SEQUENCE [LARGE SCALE GENOMIC DNA]</scope>
    <source>
        <strain evidence="6 7">CICC 11023</strain>
    </source>
</reference>
<keyword evidence="1" id="KW-0805">Transcription regulation</keyword>
<evidence type="ECO:0000259" key="5">
    <source>
        <dbReference type="PROSITE" id="PS50977"/>
    </source>
</evidence>
<dbReference type="EMBL" id="VXLC01000004">
    <property type="protein sequence ID" value="KAA8888553.1"/>
    <property type="molecule type" value="Genomic_DNA"/>
</dbReference>
<dbReference type="Gene3D" id="1.10.357.10">
    <property type="entry name" value="Tetracycline Repressor, domain 2"/>
    <property type="match status" value="1"/>
</dbReference>
<accession>A0A5N0EHU5</accession>
<dbReference type="Gene3D" id="1.10.10.60">
    <property type="entry name" value="Homeodomain-like"/>
    <property type="match status" value="1"/>
</dbReference>
<organism evidence="6 7">
    <name type="scientific">Nocardia colli</name>
    <dbReference type="NCBI Taxonomy" id="2545717"/>
    <lineage>
        <taxon>Bacteria</taxon>
        <taxon>Bacillati</taxon>
        <taxon>Actinomycetota</taxon>
        <taxon>Actinomycetes</taxon>
        <taxon>Mycobacteriales</taxon>
        <taxon>Nocardiaceae</taxon>
        <taxon>Nocardia</taxon>
    </lineage>
</organism>
<evidence type="ECO:0000256" key="2">
    <source>
        <dbReference type="ARBA" id="ARBA00023125"/>
    </source>
</evidence>
<gene>
    <name evidence="6" type="ORF">F3087_16275</name>
</gene>
<sequence>MPRVGLSRADVVAAGATLVDEIGFANLALGTLAERLGVRTPSLYKHIDSLADLRHGIAALAITELDQQVRDAMRDRSGTGALAAFANAFRDYLVAHPGRYAATIGEPYTGPEDPMLHSGSRLLESMETVLHGYDIDEQDMVHAMRALRGAFHGFATLQTSNGFQWSEDTDSSFEWMIRFIDQGLTQIGSRRTDLHGPAAD</sequence>
<dbReference type="InterPro" id="IPR036271">
    <property type="entry name" value="Tet_transcr_reg_TetR-rel_C_sf"/>
</dbReference>
<feature type="domain" description="HTH tetR-type" evidence="5">
    <location>
        <begin position="5"/>
        <end position="65"/>
    </location>
</feature>
<comment type="caution">
    <text evidence="6">The sequence shown here is derived from an EMBL/GenBank/DDBJ whole genome shotgun (WGS) entry which is preliminary data.</text>
</comment>
<keyword evidence="2 4" id="KW-0238">DNA-binding</keyword>
<evidence type="ECO:0000256" key="3">
    <source>
        <dbReference type="ARBA" id="ARBA00023163"/>
    </source>
</evidence>
<evidence type="ECO:0000313" key="7">
    <source>
        <dbReference type="Proteomes" id="UP000323876"/>
    </source>
</evidence>
<dbReference type="SUPFAM" id="SSF46689">
    <property type="entry name" value="Homeodomain-like"/>
    <property type="match status" value="1"/>
</dbReference>
<dbReference type="InterPro" id="IPR001647">
    <property type="entry name" value="HTH_TetR"/>
</dbReference>
<name>A0A5N0EHU5_9NOCA</name>
<evidence type="ECO:0000256" key="4">
    <source>
        <dbReference type="PROSITE-ProRule" id="PRU00335"/>
    </source>
</evidence>
<dbReference type="OrthoDB" id="71867at2"/>
<feature type="DNA-binding region" description="H-T-H motif" evidence="4">
    <location>
        <begin position="28"/>
        <end position="47"/>
    </location>
</feature>
<proteinExistence type="predicted"/>
<dbReference type="SUPFAM" id="SSF48498">
    <property type="entry name" value="Tetracyclin repressor-like, C-terminal domain"/>
    <property type="match status" value="1"/>
</dbReference>
<keyword evidence="7" id="KW-1185">Reference proteome</keyword>
<dbReference type="InterPro" id="IPR009057">
    <property type="entry name" value="Homeodomain-like_sf"/>
</dbReference>
<keyword evidence="3" id="KW-0804">Transcription</keyword>
<dbReference type="InterPro" id="IPR025996">
    <property type="entry name" value="MT1864/Rv1816-like_C"/>
</dbReference>
<evidence type="ECO:0000256" key="1">
    <source>
        <dbReference type="ARBA" id="ARBA00023015"/>
    </source>
</evidence>
<dbReference type="PROSITE" id="PS50977">
    <property type="entry name" value="HTH_TETR_2"/>
    <property type="match status" value="1"/>
</dbReference>